<comment type="cofactor">
    <cofactor evidence="1 6">
        <name>heme</name>
        <dbReference type="ChEBI" id="CHEBI:30413"/>
    </cofactor>
</comment>
<dbReference type="PROSITE" id="PS00086">
    <property type="entry name" value="CYTOCHROME_P450"/>
    <property type="match status" value="1"/>
</dbReference>
<evidence type="ECO:0000256" key="3">
    <source>
        <dbReference type="ARBA" id="ARBA00023002"/>
    </source>
</evidence>
<evidence type="ECO:0000256" key="1">
    <source>
        <dbReference type="ARBA" id="ARBA00001971"/>
    </source>
</evidence>
<dbReference type="InterPro" id="IPR001128">
    <property type="entry name" value="Cyt_P450"/>
</dbReference>
<keyword evidence="4 6" id="KW-0408">Iron</keyword>
<gene>
    <name evidence="7" type="ORF">DERYTH_LOCUS3660</name>
</gene>
<dbReference type="Gene3D" id="1.10.630.10">
    <property type="entry name" value="Cytochrome P450"/>
    <property type="match status" value="3"/>
</dbReference>
<evidence type="ECO:0000256" key="4">
    <source>
        <dbReference type="ARBA" id="ARBA00023004"/>
    </source>
</evidence>
<dbReference type="PANTHER" id="PTHR24303">
    <property type="entry name" value="HEME-BINDING MONOOXYGENASE FAMILY"/>
    <property type="match status" value="1"/>
</dbReference>
<feature type="binding site" description="axial binding residue" evidence="6">
    <location>
        <position position="410"/>
    </location>
    <ligand>
        <name>heme</name>
        <dbReference type="ChEBI" id="CHEBI:30413"/>
    </ligand>
    <ligandPart>
        <name>Fe</name>
        <dbReference type="ChEBI" id="CHEBI:18248"/>
    </ligandPart>
</feature>
<evidence type="ECO:0000313" key="7">
    <source>
        <dbReference type="EMBL" id="CAG8516700.1"/>
    </source>
</evidence>
<evidence type="ECO:0000256" key="2">
    <source>
        <dbReference type="ARBA" id="ARBA00022723"/>
    </source>
</evidence>
<accession>A0A9N9A2F0</accession>
<name>A0A9N9A2F0_9GLOM</name>
<protein>
    <submittedName>
        <fullName evidence="7">384_t:CDS:1</fullName>
    </submittedName>
</protein>
<keyword evidence="3" id="KW-0560">Oxidoreductase</keyword>
<organism evidence="7 8">
    <name type="scientific">Dentiscutata erythropus</name>
    <dbReference type="NCBI Taxonomy" id="1348616"/>
    <lineage>
        <taxon>Eukaryota</taxon>
        <taxon>Fungi</taxon>
        <taxon>Fungi incertae sedis</taxon>
        <taxon>Mucoromycota</taxon>
        <taxon>Glomeromycotina</taxon>
        <taxon>Glomeromycetes</taxon>
        <taxon>Diversisporales</taxon>
        <taxon>Gigasporaceae</taxon>
        <taxon>Dentiscutata</taxon>
    </lineage>
</organism>
<dbReference type="GO" id="GO:0005506">
    <property type="term" value="F:iron ion binding"/>
    <property type="evidence" value="ECO:0007669"/>
    <property type="project" value="InterPro"/>
</dbReference>
<sequence>MKYSQIIYDKIECTIPIVNLLKSKQATPSPPSRPITIVGAEQRGFVYANYTKIEPQWAKVVAIAEPIEFRRNKIVKEKYGNIFELYLGFNRKIIVGDIKLLEEIYVKSTESLFYKRIIPGVDLLDMSNKGTVFNNEISSYKRNKQLFVYNLEKVARQNVTSMCNIVENFFKDNNKENEYELDFKDWIMGIWFKIIILHYIFPKFAMDYLSFLSKLKDGYIQEAKSLKENLNQQIDFKRVKISEEIKHSTDILSLLIRKDINKENILNITNEMINGSVITTTNTIIFLVYQIYKNPKVKDIIYSELENVLGSKTYFMSYDKIKGLKYVDACVKKSLCLITVLLFSSRCIASNGIISGLHWKEKQEFVIHHNYIHQSTKYWVNPSLFKPEKFMVNNIRKNRFIPFGGGIRECPGRNLAILAIKIVLIKFLDKFVFELVEPDNILKPEFMLVKTFGNLYCFAFKELRQMLLKLQERYGGIFELYVGVNRKIIVGDSRLLDVIYNKSSDSIFRYCTIPGMVSLGMDSTGTVFNNLSSYKKNRQLFVHILAKGSKKCMINIMDVIKKVFDKNDQREIFKLDLNIWMLDIFAKIFMNIILGKTISENILRRILYLPKRMALWFKVTGLYYVLPNGVVDNIPFSRKMRERFIEQDRDFRDEINYLIELKRKEILGSDENNDEQNSDALTMLVKEDINSKLYSDMDDTKSNNENMIRIINEMINGGVIMTVNSVKFLIYQICKHPMVKERWKEEQEFIIHHNYILQDAKYWKNLQLFIPERFIEGDDIIKNSFIPFGSGFRKCSGKNLATFVIKLVLILFLKRYDIELVDPEVPLKTKFILVNECIEMKVRIKLRSK</sequence>
<dbReference type="PANTHER" id="PTHR24303:SF31">
    <property type="entry name" value="CYTOCHROME P450 307A1-RELATED"/>
    <property type="match status" value="1"/>
</dbReference>
<keyword evidence="2 6" id="KW-0479">Metal-binding</keyword>
<dbReference type="InterPro" id="IPR002401">
    <property type="entry name" value="Cyt_P450_E_grp-I"/>
</dbReference>
<dbReference type="Proteomes" id="UP000789405">
    <property type="component" value="Unassembled WGS sequence"/>
</dbReference>
<dbReference type="GO" id="GO:0020037">
    <property type="term" value="F:heme binding"/>
    <property type="evidence" value="ECO:0007669"/>
    <property type="project" value="InterPro"/>
</dbReference>
<keyword evidence="6" id="KW-0349">Heme</keyword>
<dbReference type="GO" id="GO:0004497">
    <property type="term" value="F:monooxygenase activity"/>
    <property type="evidence" value="ECO:0007669"/>
    <property type="project" value="UniProtKB-KW"/>
</dbReference>
<dbReference type="PRINTS" id="PR00463">
    <property type="entry name" value="EP450I"/>
</dbReference>
<evidence type="ECO:0000313" key="8">
    <source>
        <dbReference type="Proteomes" id="UP000789405"/>
    </source>
</evidence>
<proteinExistence type="predicted"/>
<dbReference type="AlphaFoldDB" id="A0A9N9A2F0"/>
<comment type="caution">
    <text evidence="7">The sequence shown here is derived from an EMBL/GenBank/DDBJ whole genome shotgun (WGS) entry which is preliminary data.</text>
</comment>
<evidence type="ECO:0000256" key="5">
    <source>
        <dbReference type="ARBA" id="ARBA00023033"/>
    </source>
</evidence>
<dbReference type="Pfam" id="PF00067">
    <property type="entry name" value="p450"/>
    <property type="match status" value="3"/>
</dbReference>
<evidence type="ECO:0000256" key="6">
    <source>
        <dbReference type="PIRSR" id="PIRSR602401-1"/>
    </source>
</evidence>
<keyword evidence="5" id="KW-0503">Monooxygenase</keyword>
<dbReference type="EMBL" id="CAJVPY010001320">
    <property type="protein sequence ID" value="CAG8516700.1"/>
    <property type="molecule type" value="Genomic_DNA"/>
</dbReference>
<reference evidence="7" key="1">
    <citation type="submission" date="2021-06" db="EMBL/GenBank/DDBJ databases">
        <authorList>
            <person name="Kallberg Y."/>
            <person name="Tangrot J."/>
            <person name="Rosling A."/>
        </authorList>
    </citation>
    <scope>NUCLEOTIDE SEQUENCE</scope>
    <source>
        <strain evidence="7">MA453B</strain>
    </source>
</reference>
<dbReference type="OrthoDB" id="1470350at2759"/>
<dbReference type="SUPFAM" id="SSF48264">
    <property type="entry name" value="Cytochrome P450"/>
    <property type="match status" value="2"/>
</dbReference>
<dbReference type="InterPro" id="IPR017972">
    <property type="entry name" value="Cyt_P450_CS"/>
</dbReference>
<keyword evidence="8" id="KW-1185">Reference proteome</keyword>
<dbReference type="InterPro" id="IPR036396">
    <property type="entry name" value="Cyt_P450_sf"/>
</dbReference>
<dbReference type="GO" id="GO:0016705">
    <property type="term" value="F:oxidoreductase activity, acting on paired donors, with incorporation or reduction of molecular oxygen"/>
    <property type="evidence" value="ECO:0007669"/>
    <property type="project" value="InterPro"/>
</dbReference>